<dbReference type="SUPFAM" id="SSF57440">
    <property type="entry name" value="Kringle-like"/>
    <property type="match status" value="2"/>
</dbReference>
<dbReference type="PROSITE" id="PS50070">
    <property type="entry name" value="KRINGLE_2"/>
    <property type="match status" value="2"/>
</dbReference>
<dbReference type="OrthoDB" id="3256376at2759"/>
<dbReference type="Pfam" id="PF00051">
    <property type="entry name" value="Kringle"/>
    <property type="match status" value="2"/>
</dbReference>
<dbReference type="GO" id="GO:0004175">
    <property type="term" value="F:endopeptidase activity"/>
    <property type="evidence" value="ECO:0007669"/>
    <property type="project" value="TreeGrafter"/>
</dbReference>
<organism evidence="3">
    <name type="scientific">Cyprideis torosa</name>
    <dbReference type="NCBI Taxonomy" id="163714"/>
    <lineage>
        <taxon>Eukaryota</taxon>
        <taxon>Metazoa</taxon>
        <taxon>Ecdysozoa</taxon>
        <taxon>Arthropoda</taxon>
        <taxon>Crustacea</taxon>
        <taxon>Oligostraca</taxon>
        <taxon>Ostracoda</taxon>
        <taxon>Podocopa</taxon>
        <taxon>Podocopida</taxon>
        <taxon>Cytherocopina</taxon>
        <taxon>Cytheroidea</taxon>
        <taxon>Cytherideidae</taxon>
        <taxon>Cyprideis</taxon>
    </lineage>
</organism>
<name>A0A7R8WGV3_9CRUS</name>
<dbReference type="InterPro" id="IPR018056">
    <property type="entry name" value="Kringle_CS"/>
</dbReference>
<dbReference type="Gene3D" id="2.40.20.10">
    <property type="entry name" value="Plasminogen Kringle 4"/>
    <property type="match status" value="2"/>
</dbReference>
<feature type="region of interest" description="Disordered" evidence="2">
    <location>
        <begin position="94"/>
        <end position="140"/>
    </location>
</feature>
<dbReference type="GO" id="GO:0005102">
    <property type="term" value="F:signaling receptor binding"/>
    <property type="evidence" value="ECO:0007669"/>
    <property type="project" value="TreeGrafter"/>
</dbReference>
<feature type="region of interest" description="Disordered" evidence="2">
    <location>
        <begin position="303"/>
        <end position="323"/>
    </location>
</feature>
<comment type="caution">
    <text evidence="1">Lacks conserved residue(s) required for the propagation of feature annotation.</text>
</comment>
<dbReference type="PANTHER" id="PTHR24261">
    <property type="entry name" value="PLASMINOGEN-RELATED"/>
    <property type="match status" value="1"/>
</dbReference>
<feature type="non-terminal residue" evidence="3">
    <location>
        <position position="1"/>
    </location>
</feature>
<dbReference type="InterPro" id="IPR050759">
    <property type="entry name" value="Serine_protease_kringle"/>
</dbReference>
<dbReference type="PANTHER" id="PTHR24261:SF7">
    <property type="entry name" value="KRINGLE DOMAIN-CONTAINING PROTEIN"/>
    <property type="match status" value="1"/>
</dbReference>
<evidence type="ECO:0000313" key="3">
    <source>
        <dbReference type="EMBL" id="CAD7230151.1"/>
    </source>
</evidence>
<reference evidence="3" key="1">
    <citation type="submission" date="2020-11" db="EMBL/GenBank/DDBJ databases">
        <authorList>
            <person name="Tran Van P."/>
        </authorList>
    </citation>
    <scope>NUCLEOTIDE SEQUENCE</scope>
</reference>
<dbReference type="PROSITE" id="PS00021">
    <property type="entry name" value="KRINGLE_1"/>
    <property type="match status" value="2"/>
</dbReference>
<dbReference type="PRINTS" id="PR00018">
    <property type="entry name" value="KRINGLE"/>
</dbReference>
<dbReference type="EMBL" id="OB662501">
    <property type="protein sequence ID" value="CAD7230151.1"/>
    <property type="molecule type" value="Genomic_DNA"/>
</dbReference>
<dbReference type="InterPro" id="IPR000001">
    <property type="entry name" value="Kringle"/>
</dbReference>
<dbReference type="CDD" id="cd00108">
    <property type="entry name" value="KR"/>
    <property type="match status" value="2"/>
</dbReference>
<gene>
    <name evidence="3" type="ORF">CTOB1V02_LOCUS8014</name>
</gene>
<dbReference type="GO" id="GO:0005615">
    <property type="term" value="C:extracellular space"/>
    <property type="evidence" value="ECO:0007669"/>
    <property type="project" value="TreeGrafter"/>
</dbReference>
<feature type="compositionally biased region" description="Basic and acidic residues" evidence="2">
    <location>
        <begin position="94"/>
        <end position="122"/>
    </location>
</feature>
<accession>A0A7R8WGV3</accession>
<protein>
    <submittedName>
        <fullName evidence="3">Uncharacterized protein</fullName>
    </submittedName>
</protein>
<dbReference type="InterPro" id="IPR013806">
    <property type="entry name" value="Kringle-like"/>
</dbReference>
<proteinExistence type="predicted"/>
<keyword evidence="1" id="KW-1015">Disulfide bond</keyword>
<evidence type="ECO:0000256" key="2">
    <source>
        <dbReference type="SAM" id="MobiDB-lite"/>
    </source>
</evidence>
<dbReference type="AlphaFoldDB" id="A0A7R8WGV3"/>
<feature type="disulfide bond" evidence="1">
    <location>
        <begin position="208"/>
        <end position="231"/>
    </location>
</feature>
<evidence type="ECO:0000256" key="1">
    <source>
        <dbReference type="PROSITE-ProRule" id="PRU00121"/>
    </source>
</evidence>
<sequence length="459" mass="52754">MLAENYCRGSSFERPSCAVFDSTGQIDLEPCNIPFCQKQQLFRYSQPCATNEQCQNFLPNTICQNLRCVCRNGYEWDGDDKQCLGRILQVNGKRHDNKEDTASPERSKSQPSVEHDTERRSQEAPQKLRPKEEDRSQTSSLIFKGLGMDFTKCRYSIRGAEYIGKINTTASGKTCQRWDMSFPHVPVEAASHDEDFPDGSRTLAENYCRNPNLDSSPWCYTTDPEVEWEYCDVPSCRKVNDADSTRETGEDSEPNQYQIGYQNEDDLIFLNLGFLAPFGCRNTARGKEYIGSMSRTVSGKRCQRWDASGPHEPSGNARRDENFPDGSRSLAKNYCRNPDSSSGGPWCYTSDPDIRREYCNIPYCRRGSFFTFGQDCTTSRECHTAFTTGIFNKKWVNFRSTSQEEFRKYLQSTPREEFGKCFQSTPKEEFGKCFQSTPKEEFRKCFQSTPKEEYARYSS</sequence>
<keyword evidence="1" id="KW-0420">Kringle</keyword>
<dbReference type="InterPro" id="IPR038178">
    <property type="entry name" value="Kringle_sf"/>
</dbReference>
<dbReference type="SMART" id="SM00130">
    <property type="entry name" value="KR"/>
    <property type="match status" value="2"/>
</dbReference>